<dbReference type="Pfam" id="PF12010">
    <property type="entry name" value="DUF3502"/>
    <property type="match status" value="1"/>
</dbReference>
<dbReference type="Gene3D" id="3.40.190.10">
    <property type="entry name" value="Periplasmic binding protein-like II"/>
    <property type="match status" value="3"/>
</dbReference>
<evidence type="ECO:0000256" key="1">
    <source>
        <dbReference type="SAM" id="MobiDB-lite"/>
    </source>
</evidence>
<feature type="chain" id="PRO_5038909226" evidence="2">
    <location>
        <begin position="25"/>
        <end position="561"/>
    </location>
</feature>
<keyword evidence="5" id="KW-1185">Reference proteome</keyword>
<dbReference type="RefSeq" id="WP_155703290.1">
    <property type="nucleotide sequence ID" value="NZ_CP034235.1"/>
</dbReference>
<reference evidence="5" key="1">
    <citation type="submission" date="2018-11" db="EMBL/GenBank/DDBJ databases">
        <title>Complete genome sequence of Paenibacillus sp. ML311-T8.</title>
        <authorList>
            <person name="Nam Y.-D."/>
            <person name="Kang J."/>
            <person name="Chung W.-H."/>
            <person name="Park Y.S."/>
        </authorList>
    </citation>
    <scope>NUCLEOTIDE SEQUENCE [LARGE SCALE GENOMIC DNA]</scope>
    <source>
        <strain evidence="5">ML311-T8</strain>
    </source>
</reference>
<dbReference type="OrthoDB" id="4349943at2"/>
<organism evidence="4 5">
    <name type="scientific">Paenibacillus psychroresistens</name>
    <dbReference type="NCBI Taxonomy" id="1778678"/>
    <lineage>
        <taxon>Bacteria</taxon>
        <taxon>Bacillati</taxon>
        <taxon>Bacillota</taxon>
        <taxon>Bacilli</taxon>
        <taxon>Bacillales</taxon>
        <taxon>Paenibacillaceae</taxon>
        <taxon>Paenibacillus</taxon>
    </lineage>
</organism>
<dbReference type="SUPFAM" id="SSF53850">
    <property type="entry name" value="Periplasmic binding protein-like II"/>
    <property type="match status" value="1"/>
</dbReference>
<accession>A0A6B8RSJ4</accession>
<dbReference type="InterPro" id="IPR050490">
    <property type="entry name" value="Bact_solute-bd_prot1"/>
</dbReference>
<gene>
    <name evidence="4" type="ORF">EHS13_26535</name>
</gene>
<dbReference type="PANTHER" id="PTHR43649">
    <property type="entry name" value="ARABINOSE-BINDING PROTEIN-RELATED"/>
    <property type="match status" value="1"/>
</dbReference>
<name>A0A6B8RSJ4_9BACL</name>
<evidence type="ECO:0000313" key="4">
    <source>
        <dbReference type="EMBL" id="QGQ98188.1"/>
    </source>
</evidence>
<evidence type="ECO:0000256" key="2">
    <source>
        <dbReference type="SAM" id="SignalP"/>
    </source>
</evidence>
<feature type="signal peptide" evidence="2">
    <location>
        <begin position="1"/>
        <end position="24"/>
    </location>
</feature>
<dbReference type="PROSITE" id="PS51257">
    <property type="entry name" value="PROKAR_LIPOPROTEIN"/>
    <property type="match status" value="1"/>
</dbReference>
<dbReference type="EMBL" id="CP034235">
    <property type="protein sequence ID" value="QGQ98188.1"/>
    <property type="molecule type" value="Genomic_DNA"/>
</dbReference>
<feature type="compositionally biased region" description="Polar residues" evidence="1">
    <location>
        <begin position="32"/>
        <end position="50"/>
    </location>
</feature>
<sequence length="561" mass="62240">MNKKLIIKSMAIAITAIMLLTFMAACSKKTTEPTGSTGASTAPGETTAGTKTPDEVTLEFYMPSPVANVNDIDAVLEQFYKETKATLNTKIHFNFTTFDDIGQKVSLKLAAGEQVDGVFTAPWTNPSIAQMISKKQIANLDSYFNNDKYPGLKKAFTPEYLKNNSFIDATNEAHIYGIPFTHGFDAGGAIYYRLDLAEKYGVGEVKTYADLTKYYDAILANEKGTIPLTWNGSQDLLSDTLQKIDQPITTTHNYDTEVVVGSGVAIKADGTAYVSKTANRWSDPEYLKLLPAPLNAIDPLVGFKMAREFYTKGYIEKDILAQKDPDGQFMSGKAASVFRTLDVYSAQSQQLEAAIPGAKLGYFIVDPGYRSGTAKAVGSDFKAWNFTAIPTNSKNIERTMQFYDWLFTNLKNHDLFEFGIEGKHWTAEGDTKYSIPTTADAKNNYNFPGFVLSWNPTMVRYDSKTPDDIVKVLNNLGDTNFFYKKPTAGFSFVAESLKSETAKINDLRGLLRSIGDGVIEDIPGTLAKIQKQYDKAGFQKIQTELEKQYNDYLKKNPYEGQ</sequence>
<dbReference type="AlphaFoldDB" id="A0A6B8RSJ4"/>
<feature type="domain" description="DUF3502" evidence="3">
    <location>
        <begin position="486"/>
        <end position="554"/>
    </location>
</feature>
<dbReference type="KEGG" id="ppsc:EHS13_26535"/>
<dbReference type="Proteomes" id="UP000426246">
    <property type="component" value="Chromosome"/>
</dbReference>
<proteinExistence type="predicted"/>
<feature type="region of interest" description="Disordered" evidence="1">
    <location>
        <begin position="31"/>
        <end position="52"/>
    </location>
</feature>
<dbReference type="PANTHER" id="PTHR43649:SF17">
    <property type="entry name" value="ABC TRANSPORTER SOLUTE BINDING PROTEIN-SUGAR TRANSPORT"/>
    <property type="match status" value="1"/>
</dbReference>
<dbReference type="InterPro" id="IPR022627">
    <property type="entry name" value="DUF3502"/>
</dbReference>
<protein>
    <submittedName>
        <fullName evidence="4">Extracellular solute-binding protein</fullName>
    </submittedName>
</protein>
<evidence type="ECO:0000259" key="3">
    <source>
        <dbReference type="Pfam" id="PF12010"/>
    </source>
</evidence>
<evidence type="ECO:0000313" key="5">
    <source>
        <dbReference type="Proteomes" id="UP000426246"/>
    </source>
</evidence>
<keyword evidence="2" id="KW-0732">Signal</keyword>